<evidence type="ECO:0000313" key="4">
    <source>
        <dbReference type="Proteomes" id="UP000324065"/>
    </source>
</evidence>
<dbReference type="RefSeq" id="WP_150063429.1">
    <property type="nucleotide sequence ID" value="NZ_JACHII010000015.1"/>
</dbReference>
<feature type="region of interest" description="Disordered" evidence="1">
    <location>
        <begin position="1"/>
        <end position="30"/>
    </location>
</feature>
<organism evidence="3 4">
    <name type="scientific">Roseospira marina</name>
    <dbReference type="NCBI Taxonomy" id="140057"/>
    <lineage>
        <taxon>Bacteria</taxon>
        <taxon>Pseudomonadati</taxon>
        <taxon>Pseudomonadota</taxon>
        <taxon>Alphaproteobacteria</taxon>
        <taxon>Rhodospirillales</taxon>
        <taxon>Rhodospirillaceae</taxon>
        <taxon>Roseospira</taxon>
    </lineage>
</organism>
<dbReference type="Proteomes" id="UP000324065">
    <property type="component" value="Unassembled WGS sequence"/>
</dbReference>
<evidence type="ECO:0000259" key="2">
    <source>
        <dbReference type="Pfam" id="PF09856"/>
    </source>
</evidence>
<feature type="region of interest" description="Disordered" evidence="1">
    <location>
        <begin position="59"/>
        <end position="96"/>
    </location>
</feature>
<evidence type="ECO:0000313" key="3">
    <source>
        <dbReference type="EMBL" id="KAA5604519.1"/>
    </source>
</evidence>
<reference evidence="3 4" key="1">
    <citation type="submission" date="2019-09" db="EMBL/GenBank/DDBJ databases">
        <title>Genome sequence of Roseospira marina, one of the more divergent members of the non-sulfur purple photosynthetic bacterial family, the Rhodospirillaceae.</title>
        <authorList>
            <person name="Meyer T."/>
            <person name="Kyndt J."/>
        </authorList>
    </citation>
    <scope>NUCLEOTIDE SEQUENCE [LARGE SCALE GENOMIC DNA]</scope>
    <source>
        <strain evidence="3 4">DSM 15113</strain>
    </source>
</reference>
<accession>A0A5M6I9V9</accession>
<dbReference type="EMBL" id="VWPJ01000017">
    <property type="protein sequence ID" value="KAA5604519.1"/>
    <property type="molecule type" value="Genomic_DNA"/>
</dbReference>
<proteinExistence type="predicted"/>
<name>A0A5M6I9V9_9PROT</name>
<keyword evidence="4" id="KW-1185">Reference proteome</keyword>
<feature type="compositionally biased region" description="Low complexity" evidence="1">
    <location>
        <begin position="68"/>
        <end position="77"/>
    </location>
</feature>
<comment type="caution">
    <text evidence="3">The sequence shown here is derived from an EMBL/GenBank/DDBJ whole genome shotgun (WGS) entry which is preliminary data.</text>
</comment>
<feature type="domain" description="Short-chain fatty acyl coenzyme A regulators C-terminal" evidence="2">
    <location>
        <begin position="29"/>
        <end position="90"/>
    </location>
</feature>
<sequence>MKAPRLDVRRLPGGTGRGPRTRPHQTGRDAERLISATASDLTTPAAAAPIGADGTVCERPNGPQRAFPPLGKPLGKPLRIDETRRRFAPYAADREP</sequence>
<dbReference type="Pfam" id="PF09856">
    <property type="entry name" value="ScfRs"/>
    <property type="match status" value="1"/>
</dbReference>
<evidence type="ECO:0000256" key="1">
    <source>
        <dbReference type="SAM" id="MobiDB-lite"/>
    </source>
</evidence>
<dbReference type="OrthoDB" id="9810578at2"/>
<feature type="compositionally biased region" description="Basic and acidic residues" evidence="1">
    <location>
        <begin position="1"/>
        <end position="10"/>
    </location>
</feature>
<protein>
    <submittedName>
        <fullName evidence="3">DUF2083 domain-containing protein</fullName>
    </submittedName>
</protein>
<gene>
    <name evidence="3" type="ORF">F1188_15585</name>
</gene>
<dbReference type="AlphaFoldDB" id="A0A5M6I9V9"/>
<dbReference type="InterPro" id="IPR018653">
    <property type="entry name" value="ScfR_C"/>
</dbReference>